<dbReference type="GO" id="GO:0005576">
    <property type="term" value="C:extracellular region"/>
    <property type="evidence" value="ECO:0007669"/>
    <property type="project" value="UniProtKB-SubCell"/>
</dbReference>
<feature type="disulfide bond" evidence="17">
    <location>
        <begin position="51"/>
        <end position="377"/>
    </location>
</feature>
<evidence type="ECO:0000256" key="13">
    <source>
        <dbReference type="ARBA" id="ARBA00043788"/>
    </source>
</evidence>
<dbReference type="AlphaFoldDB" id="A0A9P5YZA8"/>
<feature type="disulfide bond" evidence="17">
    <location>
        <begin position="414"/>
        <end position="422"/>
    </location>
</feature>
<evidence type="ECO:0000256" key="8">
    <source>
        <dbReference type="ARBA" id="ARBA00042300"/>
    </source>
</evidence>
<sequence length="447" mass="49168">MSKGEIRLLQNPSDFARELSVLPQDLPIQHSWGAYTPYFSAEPYTPPPDGCHITQVNIIQRHGARVPTFGSSLGIVAAVEKLQEATNYTATELNFLSNYTYTLAMNGDLLPFGAIQSEESGYETYKRYANLVSHEYQPFIRAASGVRVVDSANNWTLGFSIASNKVYTPSVSVILSESSNCTLDDTMCPNVGSSDDMTALWASIYAAPIAARLNAQAPGANLRPDNIPFLMALCAFETIANGRQSPFCTLFTPQEFAQYEYFVDVGKYYGTGHGAYLGRVQGVGYVNELLARLTGKPVNDKTQTNSTLDSSPITFPLNHTLYADFSHDNQMVAIYSAIGLFKQPADLDPTLPDPKRTWYISQLTPFSGRMVTERLTCPGRVVRHGSSRSLSTHSVSDTFVRILVNDALQLLEFCGGDKDGLCTLDAFVESQAYSRENGQGDFEKCFD</sequence>
<organism evidence="18 19">
    <name type="scientific">Pholiota conissans</name>
    <dbReference type="NCBI Taxonomy" id="109636"/>
    <lineage>
        <taxon>Eukaryota</taxon>
        <taxon>Fungi</taxon>
        <taxon>Dikarya</taxon>
        <taxon>Basidiomycota</taxon>
        <taxon>Agaricomycotina</taxon>
        <taxon>Agaricomycetes</taxon>
        <taxon>Agaricomycetidae</taxon>
        <taxon>Agaricales</taxon>
        <taxon>Agaricineae</taxon>
        <taxon>Strophariaceae</taxon>
        <taxon>Pholiota</taxon>
    </lineage>
</organism>
<keyword evidence="3" id="KW-0964">Secreted</keyword>
<evidence type="ECO:0000256" key="12">
    <source>
        <dbReference type="ARBA" id="ARBA00043748"/>
    </source>
</evidence>
<dbReference type="PANTHER" id="PTHR20963:SF24">
    <property type="entry name" value="3-PHYTASE B"/>
    <property type="match status" value="1"/>
</dbReference>
<keyword evidence="19" id="KW-1185">Reference proteome</keyword>
<dbReference type="PIRSF" id="PIRSF000894">
    <property type="entry name" value="Acid_phosphatase"/>
    <property type="match status" value="1"/>
</dbReference>
<dbReference type="GO" id="GO:0003993">
    <property type="term" value="F:acid phosphatase activity"/>
    <property type="evidence" value="ECO:0007669"/>
    <property type="project" value="TreeGrafter"/>
</dbReference>
<evidence type="ECO:0000256" key="17">
    <source>
        <dbReference type="PIRSR" id="PIRSR000894-2"/>
    </source>
</evidence>
<comment type="catalytic activity">
    <reaction evidence="9">
        <text>1D-myo-inositol 1,2,5,6-tetrakisphosphate + H2O = 1D-myo-inositol 1,2,6-trisphosphate + phosphate</text>
        <dbReference type="Rhea" id="RHEA:77119"/>
        <dbReference type="ChEBI" id="CHEBI:15377"/>
        <dbReference type="ChEBI" id="CHEBI:43474"/>
        <dbReference type="ChEBI" id="CHEBI:195535"/>
        <dbReference type="ChEBI" id="CHEBI:195537"/>
    </reaction>
    <physiologicalReaction direction="left-to-right" evidence="9">
        <dbReference type="Rhea" id="RHEA:77120"/>
    </physiologicalReaction>
</comment>
<evidence type="ECO:0000256" key="16">
    <source>
        <dbReference type="PIRSR" id="PIRSR000894-1"/>
    </source>
</evidence>
<dbReference type="Pfam" id="PF00328">
    <property type="entry name" value="His_Phos_2"/>
    <property type="match status" value="1"/>
</dbReference>
<evidence type="ECO:0000256" key="9">
    <source>
        <dbReference type="ARBA" id="ARBA00043670"/>
    </source>
</evidence>
<comment type="subunit">
    <text evidence="2">Monomer.</text>
</comment>
<evidence type="ECO:0000256" key="1">
    <source>
        <dbReference type="ARBA" id="ARBA00004613"/>
    </source>
</evidence>
<comment type="caution">
    <text evidence="18">The sequence shown here is derived from an EMBL/GenBank/DDBJ whole genome shotgun (WGS) entry which is preliminary data.</text>
</comment>
<dbReference type="InterPro" id="IPR000560">
    <property type="entry name" value="His_Pase_clade-2"/>
</dbReference>
<protein>
    <recommendedName>
        <fullName evidence="14">Phytase A</fullName>
    </recommendedName>
    <alternativeName>
        <fullName evidence="15">Histidine acid phosphatase phyA</fullName>
    </alternativeName>
    <alternativeName>
        <fullName evidence="8">Myo-inositol hexakisphosphate phosphohydrolase A</fullName>
    </alternativeName>
    <alternativeName>
        <fullName evidence="7">Myo-inositol-hexaphosphate 3-phosphohydrolase A</fullName>
    </alternativeName>
</protein>
<comment type="catalytic activity">
    <reaction evidence="12">
        <text>1D-myo-inositol 1,2,4,5,6-pentakisphosphate + H2O = 1D-myo-inositol 1,2,5,6-tetrakisphosphate + phosphate</text>
        <dbReference type="Rhea" id="RHEA:77115"/>
        <dbReference type="ChEBI" id="CHEBI:15377"/>
        <dbReference type="ChEBI" id="CHEBI:43474"/>
        <dbReference type="ChEBI" id="CHEBI:57798"/>
        <dbReference type="ChEBI" id="CHEBI:195535"/>
    </reaction>
    <physiologicalReaction direction="left-to-right" evidence="12">
        <dbReference type="Rhea" id="RHEA:77116"/>
    </physiologicalReaction>
</comment>
<feature type="disulfide bond" evidence="17">
    <location>
        <begin position="188"/>
        <end position="445"/>
    </location>
</feature>
<comment type="subcellular location">
    <subcellularLocation>
        <location evidence="1">Secreted</location>
    </subcellularLocation>
</comment>
<dbReference type="PROSITE" id="PS00778">
    <property type="entry name" value="HIS_ACID_PHOSPHAT_2"/>
    <property type="match status" value="1"/>
</dbReference>
<gene>
    <name evidence="18" type="ORF">BDN70DRAFT_913952</name>
</gene>
<evidence type="ECO:0000256" key="7">
    <source>
        <dbReference type="ARBA" id="ARBA00041857"/>
    </source>
</evidence>
<comment type="catalytic activity">
    <reaction evidence="11">
        <text>1D-myo-inositol 1,2,6-trisphosphate + H2O = 1D-myo-inositol 1,2-bisphosphate + phosphate</text>
        <dbReference type="Rhea" id="RHEA:77131"/>
        <dbReference type="ChEBI" id="CHEBI:15377"/>
        <dbReference type="ChEBI" id="CHEBI:43474"/>
        <dbReference type="ChEBI" id="CHEBI:195537"/>
        <dbReference type="ChEBI" id="CHEBI:195539"/>
    </reaction>
    <physiologicalReaction direction="left-to-right" evidence="11">
        <dbReference type="Rhea" id="RHEA:77132"/>
    </physiologicalReaction>
</comment>
<evidence type="ECO:0000256" key="6">
    <source>
        <dbReference type="ARBA" id="ARBA00023180"/>
    </source>
</evidence>
<evidence type="ECO:0000256" key="10">
    <source>
        <dbReference type="ARBA" id="ARBA00043675"/>
    </source>
</evidence>
<keyword evidence="5 17" id="KW-1015">Disulfide bond</keyword>
<evidence type="ECO:0000256" key="2">
    <source>
        <dbReference type="ARBA" id="ARBA00011245"/>
    </source>
</evidence>
<dbReference type="PROSITE" id="PS00616">
    <property type="entry name" value="HIS_ACID_PHOSPHAT_1"/>
    <property type="match status" value="1"/>
</dbReference>
<dbReference type="InterPro" id="IPR029033">
    <property type="entry name" value="His_PPase_superfam"/>
</dbReference>
<dbReference type="Gene3D" id="3.40.50.1240">
    <property type="entry name" value="Phosphoglycerate mutase-like"/>
    <property type="match status" value="1"/>
</dbReference>
<comment type="catalytic activity">
    <reaction evidence="10">
        <text>1D-myo-inositol 1,2-bisphosphate + H2O = 1D-myo-inositol 2-phosphate + phosphate</text>
        <dbReference type="Rhea" id="RHEA:77135"/>
        <dbReference type="ChEBI" id="CHEBI:15377"/>
        <dbReference type="ChEBI" id="CHEBI:43474"/>
        <dbReference type="ChEBI" id="CHEBI:84142"/>
        <dbReference type="ChEBI" id="CHEBI:195539"/>
    </reaction>
    <physiologicalReaction direction="left-to-right" evidence="10">
        <dbReference type="Rhea" id="RHEA:77136"/>
    </physiologicalReaction>
</comment>
<feature type="active site" description="Proton donor" evidence="16">
    <location>
        <position position="328"/>
    </location>
</feature>
<evidence type="ECO:0000256" key="11">
    <source>
        <dbReference type="ARBA" id="ARBA00043721"/>
    </source>
</evidence>
<keyword evidence="4" id="KW-0378">Hydrolase</keyword>
<proteinExistence type="predicted"/>
<comment type="catalytic activity">
    <reaction evidence="13">
        <text>1D-myo-inositol hexakisphosphate + H2O = 1D-myo-inositol 1,2,4,5,6-pentakisphosphate + phosphate</text>
        <dbReference type="Rhea" id="RHEA:16989"/>
        <dbReference type="ChEBI" id="CHEBI:15377"/>
        <dbReference type="ChEBI" id="CHEBI:43474"/>
        <dbReference type="ChEBI" id="CHEBI:57798"/>
        <dbReference type="ChEBI" id="CHEBI:58130"/>
        <dbReference type="EC" id="3.1.3.8"/>
    </reaction>
    <physiologicalReaction direction="left-to-right" evidence="13">
        <dbReference type="Rhea" id="RHEA:16990"/>
    </physiologicalReaction>
</comment>
<evidence type="ECO:0000313" key="19">
    <source>
        <dbReference type="Proteomes" id="UP000807469"/>
    </source>
</evidence>
<evidence type="ECO:0000256" key="15">
    <source>
        <dbReference type="ARBA" id="ARBA00044262"/>
    </source>
</evidence>
<feature type="active site" description="Nucleophile" evidence="16">
    <location>
        <position position="62"/>
    </location>
</feature>
<feature type="disulfide bond" evidence="17">
    <location>
        <begin position="234"/>
        <end position="248"/>
    </location>
</feature>
<dbReference type="GO" id="GO:0016158">
    <property type="term" value="F:inositol hexakisphosphate 3-phosphatase activity"/>
    <property type="evidence" value="ECO:0007669"/>
    <property type="project" value="UniProtKB-EC"/>
</dbReference>
<reference evidence="18" key="1">
    <citation type="submission" date="2020-11" db="EMBL/GenBank/DDBJ databases">
        <authorList>
            <consortium name="DOE Joint Genome Institute"/>
            <person name="Ahrendt S."/>
            <person name="Riley R."/>
            <person name="Andreopoulos W."/>
            <person name="Labutti K."/>
            <person name="Pangilinan J."/>
            <person name="Ruiz-Duenas F.J."/>
            <person name="Barrasa J.M."/>
            <person name="Sanchez-Garcia M."/>
            <person name="Camarero S."/>
            <person name="Miyauchi S."/>
            <person name="Serrano A."/>
            <person name="Linde D."/>
            <person name="Babiker R."/>
            <person name="Drula E."/>
            <person name="Ayuso-Fernandez I."/>
            <person name="Pacheco R."/>
            <person name="Padilla G."/>
            <person name="Ferreira P."/>
            <person name="Barriuso J."/>
            <person name="Kellner H."/>
            <person name="Castanera R."/>
            <person name="Alfaro M."/>
            <person name="Ramirez L."/>
            <person name="Pisabarro A.G."/>
            <person name="Kuo A."/>
            <person name="Tritt A."/>
            <person name="Lipzen A."/>
            <person name="He G."/>
            <person name="Yan M."/>
            <person name="Ng V."/>
            <person name="Cullen D."/>
            <person name="Martin F."/>
            <person name="Rosso M.-N."/>
            <person name="Henrissat B."/>
            <person name="Hibbett D."/>
            <person name="Martinez A.T."/>
            <person name="Grigoriev I.V."/>
        </authorList>
    </citation>
    <scope>NUCLEOTIDE SEQUENCE</scope>
    <source>
        <strain evidence="18">CIRM-BRFM 674</strain>
    </source>
</reference>
<dbReference type="Proteomes" id="UP000807469">
    <property type="component" value="Unassembled WGS sequence"/>
</dbReference>
<keyword evidence="6" id="KW-0325">Glycoprotein</keyword>
<accession>A0A9P5YZA8</accession>
<evidence type="ECO:0000313" key="18">
    <source>
        <dbReference type="EMBL" id="KAF9477838.1"/>
    </source>
</evidence>
<evidence type="ECO:0000256" key="14">
    <source>
        <dbReference type="ARBA" id="ARBA00044106"/>
    </source>
</evidence>
<evidence type="ECO:0000256" key="4">
    <source>
        <dbReference type="ARBA" id="ARBA00022801"/>
    </source>
</evidence>
<dbReference type="OrthoDB" id="6509975at2759"/>
<evidence type="ECO:0000256" key="3">
    <source>
        <dbReference type="ARBA" id="ARBA00022525"/>
    </source>
</evidence>
<dbReference type="InterPro" id="IPR033379">
    <property type="entry name" value="Acid_Pase_AS"/>
</dbReference>
<dbReference type="EMBL" id="MU155249">
    <property type="protein sequence ID" value="KAF9477838.1"/>
    <property type="molecule type" value="Genomic_DNA"/>
</dbReference>
<name>A0A9P5YZA8_9AGAR</name>
<dbReference type="CDD" id="cd07061">
    <property type="entry name" value="HP_HAP_like"/>
    <property type="match status" value="1"/>
</dbReference>
<dbReference type="InterPro" id="IPR016274">
    <property type="entry name" value="Histidine_acid_Pase_euk"/>
</dbReference>
<dbReference type="SUPFAM" id="SSF53254">
    <property type="entry name" value="Phosphoglycerate mutase-like"/>
    <property type="match status" value="1"/>
</dbReference>
<evidence type="ECO:0000256" key="5">
    <source>
        <dbReference type="ARBA" id="ARBA00023157"/>
    </source>
</evidence>
<dbReference type="PANTHER" id="PTHR20963">
    <property type="entry name" value="MULTIPLE INOSITOL POLYPHOSPHATE PHOSPHATASE-RELATED"/>
    <property type="match status" value="1"/>
</dbReference>